<accession>A0A183C9Z6</accession>
<organism evidence="2 3">
    <name type="scientific">Globodera pallida</name>
    <name type="common">Potato cyst nematode worm</name>
    <name type="synonym">Heterodera pallida</name>
    <dbReference type="NCBI Taxonomy" id="36090"/>
    <lineage>
        <taxon>Eukaryota</taxon>
        <taxon>Metazoa</taxon>
        <taxon>Ecdysozoa</taxon>
        <taxon>Nematoda</taxon>
        <taxon>Chromadorea</taxon>
        <taxon>Rhabditida</taxon>
        <taxon>Tylenchina</taxon>
        <taxon>Tylenchomorpha</taxon>
        <taxon>Tylenchoidea</taxon>
        <taxon>Heteroderidae</taxon>
        <taxon>Heteroderinae</taxon>
        <taxon>Globodera</taxon>
    </lineage>
</organism>
<keyword evidence="2" id="KW-1185">Reference proteome</keyword>
<dbReference type="WBParaSite" id="GPLIN_000969500">
    <property type="protein sequence ID" value="GPLIN_000969500"/>
    <property type="gene ID" value="GPLIN_000969500"/>
</dbReference>
<reference evidence="2" key="1">
    <citation type="submission" date="2014-05" db="EMBL/GenBank/DDBJ databases">
        <title>The genome and life-stage specific transcriptomes of Globodera pallida elucidate key aspects of plant parasitism by a cyst nematode.</title>
        <authorList>
            <person name="Cotton J.A."/>
            <person name="Lilley C.J."/>
            <person name="Jones L.M."/>
            <person name="Kikuchi T."/>
            <person name="Reid A.J."/>
            <person name="Thorpe P."/>
            <person name="Tsai I.J."/>
            <person name="Beasley H."/>
            <person name="Blok V."/>
            <person name="Cock P.J.A."/>
            <person name="Van den Akker S.E."/>
            <person name="Holroyd N."/>
            <person name="Hunt M."/>
            <person name="Mantelin S."/>
            <person name="Naghra H."/>
            <person name="Pain A."/>
            <person name="Palomares-Rius J.E."/>
            <person name="Zarowiecki M."/>
            <person name="Berriman M."/>
            <person name="Jones J.T."/>
            <person name="Urwin P.E."/>
        </authorList>
    </citation>
    <scope>NUCLEOTIDE SEQUENCE [LARGE SCALE GENOMIC DNA]</scope>
    <source>
        <strain evidence="2">Lindley</strain>
    </source>
</reference>
<evidence type="ECO:0000256" key="1">
    <source>
        <dbReference type="SAM" id="SignalP"/>
    </source>
</evidence>
<feature type="signal peptide" evidence="1">
    <location>
        <begin position="1"/>
        <end position="24"/>
    </location>
</feature>
<name>A0A183C9Z6_GLOPA</name>
<proteinExistence type="predicted"/>
<dbReference type="Proteomes" id="UP000050741">
    <property type="component" value="Unassembled WGS sequence"/>
</dbReference>
<evidence type="ECO:0000313" key="2">
    <source>
        <dbReference type="Proteomes" id="UP000050741"/>
    </source>
</evidence>
<protein>
    <submittedName>
        <fullName evidence="3">Venom protein</fullName>
    </submittedName>
</protein>
<reference evidence="3" key="2">
    <citation type="submission" date="2016-06" db="UniProtKB">
        <authorList>
            <consortium name="WormBaseParasite"/>
        </authorList>
    </citation>
    <scope>IDENTIFICATION</scope>
</reference>
<keyword evidence="1" id="KW-0732">Signal</keyword>
<evidence type="ECO:0000313" key="3">
    <source>
        <dbReference type="WBParaSite" id="GPLIN_000969500"/>
    </source>
</evidence>
<sequence>MEFKSGLVAFALLTVLTLPGLSWGDDSASDPEELTPCEKMAAKCEKRGNKWGECLPRDNYNGDACCQKGSAWKCGIDMTVDERISKDPAYAKMINCVLAGHPDLESLKKKSLNIVGLMAFTLKDVQSSSNACSESIRTG</sequence>
<feature type="chain" id="PRO_5008147291" evidence="1">
    <location>
        <begin position="25"/>
        <end position="139"/>
    </location>
</feature>
<dbReference type="AlphaFoldDB" id="A0A183C9Z6"/>